<evidence type="ECO:0000313" key="3">
    <source>
        <dbReference type="Proteomes" id="UP000177187"/>
    </source>
</evidence>
<dbReference type="GO" id="GO:0046872">
    <property type="term" value="F:metal ion binding"/>
    <property type="evidence" value="ECO:0007669"/>
    <property type="project" value="InterPro"/>
</dbReference>
<dbReference type="Gene3D" id="1.20.1260.10">
    <property type="match status" value="1"/>
</dbReference>
<dbReference type="InterPro" id="IPR009078">
    <property type="entry name" value="Ferritin-like_SF"/>
</dbReference>
<dbReference type="SUPFAM" id="SSF47240">
    <property type="entry name" value="Ferritin-like"/>
    <property type="match status" value="1"/>
</dbReference>
<protein>
    <recommendedName>
        <fullName evidence="1">Rubrerythrin diiron-binding domain-containing protein</fullName>
    </recommendedName>
</protein>
<dbReference type="Proteomes" id="UP000177187">
    <property type="component" value="Unassembled WGS sequence"/>
</dbReference>
<dbReference type="PANTHER" id="PTHR33531">
    <property type="entry name" value="RUBRERYTHRIN SUBFAMILY"/>
    <property type="match status" value="1"/>
</dbReference>
<dbReference type="CDD" id="cd01045">
    <property type="entry name" value="Ferritin_like_AB"/>
    <property type="match status" value="1"/>
</dbReference>
<dbReference type="STRING" id="1817816.A2Y64_08155"/>
<sequence>MAEMTLKTALEVALASETRAREIYETLHDRVGNLMLRDKLKFLAGEERKHYDMLLAVFKEKIGGTPSQPDPSLLPKMVVEFDFEKAELTALWKAAMDAEEVSAEHYEGLAGRVSGRAKIMFNYLANVERSHYYLLKSEYDVLAEIDEYTRTDDFPFGMNMINLGP</sequence>
<dbReference type="InterPro" id="IPR012347">
    <property type="entry name" value="Ferritin-like"/>
</dbReference>
<evidence type="ECO:0000259" key="1">
    <source>
        <dbReference type="Pfam" id="PF02915"/>
    </source>
</evidence>
<evidence type="ECO:0000313" key="2">
    <source>
        <dbReference type="EMBL" id="OGD74921.1"/>
    </source>
</evidence>
<dbReference type="PANTHER" id="PTHR33531:SF10">
    <property type="entry name" value="BLR7895 PROTEIN"/>
    <property type="match status" value="1"/>
</dbReference>
<dbReference type="Pfam" id="PF02915">
    <property type="entry name" value="Rubrerythrin"/>
    <property type="match status" value="1"/>
</dbReference>
<feature type="domain" description="Rubrerythrin diiron-binding" evidence="1">
    <location>
        <begin position="10"/>
        <end position="138"/>
    </location>
</feature>
<reference evidence="2 3" key="1">
    <citation type="journal article" date="2016" name="Nat. Commun.">
        <title>Thousands of microbial genomes shed light on interconnected biogeochemical processes in an aquifer system.</title>
        <authorList>
            <person name="Anantharaman K."/>
            <person name="Brown C.T."/>
            <person name="Hug L.A."/>
            <person name="Sharon I."/>
            <person name="Castelle C.J."/>
            <person name="Probst A.J."/>
            <person name="Thomas B.C."/>
            <person name="Singh A."/>
            <person name="Wilkins M.J."/>
            <person name="Karaoz U."/>
            <person name="Brodie E.L."/>
            <person name="Williams K.H."/>
            <person name="Hubbard S.S."/>
            <person name="Banfield J.F."/>
        </authorList>
    </citation>
    <scope>NUCLEOTIDE SEQUENCE [LARGE SCALE GENOMIC DNA]</scope>
</reference>
<dbReference type="InterPro" id="IPR003251">
    <property type="entry name" value="Rr_diiron-bd_dom"/>
</dbReference>
<name>A0A1F5F5H1_9BACT</name>
<organism evidence="2 3">
    <name type="scientific">Candidatus Coatesbacteria bacterium RBG_13_66_14</name>
    <dbReference type="NCBI Taxonomy" id="1817816"/>
    <lineage>
        <taxon>Bacteria</taxon>
        <taxon>Candidatus Coatesiibacteriota</taxon>
    </lineage>
</organism>
<gene>
    <name evidence="2" type="ORF">A2Y64_08155</name>
</gene>
<accession>A0A1F5F5H1</accession>
<dbReference type="EMBL" id="MFAF01000089">
    <property type="protein sequence ID" value="OGD74921.1"/>
    <property type="molecule type" value="Genomic_DNA"/>
</dbReference>
<dbReference type="GO" id="GO:0016491">
    <property type="term" value="F:oxidoreductase activity"/>
    <property type="evidence" value="ECO:0007669"/>
    <property type="project" value="InterPro"/>
</dbReference>
<proteinExistence type="predicted"/>
<comment type="caution">
    <text evidence="2">The sequence shown here is derived from an EMBL/GenBank/DDBJ whole genome shotgun (WGS) entry which is preliminary data.</text>
</comment>
<dbReference type="AlphaFoldDB" id="A0A1F5F5H1"/>